<proteinExistence type="predicted"/>
<dbReference type="EMBL" id="SJCY01000010">
    <property type="protein sequence ID" value="TDG35417.1"/>
    <property type="molecule type" value="Genomic_DNA"/>
</dbReference>
<feature type="region of interest" description="Disordered" evidence="1">
    <location>
        <begin position="33"/>
        <end position="62"/>
    </location>
</feature>
<name>A0A4R5MII2_9SPHI</name>
<sequence>MNINCRYTVAGKGKLRFLYFPLFLNPIATENPQGEERARGFEVQSGTAGMEKHRTESFQKTN</sequence>
<accession>A0A4R5MII2</accession>
<protein>
    <submittedName>
        <fullName evidence="2">Uncharacterized protein</fullName>
    </submittedName>
</protein>
<feature type="compositionally biased region" description="Basic and acidic residues" evidence="1">
    <location>
        <begin position="50"/>
        <end position="62"/>
    </location>
</feature>
<gene>
    <name evidence="2" type="ORF">EZJ43_14060</name>
</gene>
<dbReference type="Proteomes" id="UP000295668">
    <property type="component" value="Unassembled WGS sequence"/>
</dbReference>
<dbReference type="RefSeq" id="WP_133263347.1">
    <property type="nucleotide sequence ID" value="NZ_SJCY01000010.1"/>
</dbReference>
<evidence type="ECO:0000313" key="3">
    <source>
        <dbReference type="Proteomes" id="UP000295668"/>
    </source>
</evidence>
<comment type="caution">
    <text evidence="2">The sequence shown here is derived from an EMBL/GenBank/DDBJ whole genome shotgun (WGS) entry which is preliminary data.</text>
</comment>
<reference evidence="2 3" key="1">
    <citation type="submission" date="2019-02" db="EMBL/GenBank/DDBJ databases">
        <title>Pedobacter sp. nov., a novel speices isolated from soil of pinguins habitat in Antarcitica.</title>
        <authorList>
            <person name="He R.-H."/>
        </authorList>
    </citation>
    <scope>NUCLEOTIDE SEQUENCE [LARGE SCALE GENOMIC DNA]</scope>
    <source>
        <strain evidence="2 3">E01020</strain>
    </source>
</reference>
<evidence type="ECO:0000313" key="2">
    <source>
        <dbReference type="EMBL" id="TDG35417.1"/>
    </source>
</evidence>
<organism evidence="2 3">
    <name type="scientific">Pedobacter changchengzhani</name>
    <dbReference type="NCBI Taxonomy" id="2529274"/>
    <lineage>
        <taxon>Bacteria</taxon>
        <taxon>Pseudomonadati</taxon>
        <taxon>Bacteroidota</taxon>
        <taxon>Sphingobacteriia</taxon>
        <taxon>Sphingobacteriales</taxon>
        <taxon>Sphingobacteriaceae</taxon>
        <taxon>Pedobacter</taxon>
    </lineage>
</organism>
<keyword evidence="3" id="KW-1185">Reference proteome</keyword>
<dbReference type="AlphaFoldDB" id="A0A4R5MII2"/>
<evidence type="ECO:0000256" key="1">
    <source>
        <dbReference type="SAM" id="MobiDB-lite"/>
    </source>
</evidence>